<dbReference type="RefSeq" id="WP_087264421.1">
    <property type="nucleotide sequence ID" value="NZ_JBJGBV010000001.1"/>
</dbReference>
<dbReference type="EMBL" id="LOHF01000001">
    <property type="protein sequence ID" value="OUM75906.1"/>
    <property type="molecule type" value="Genomic_DNA"/>
</dbReference>
<sequence length="159" mass="17735">MNMLTYRRTRGAVLLAMSMISAATLYSASSLAANTQLPAQASVAACPAQDFDGFLKRFANDIEVQKAFVSTPLQSEYIDPEAQPEPRPVSELLDKSQLQFPLMPSDQQQRDQGLTLAKRLKGPDQAVIKLAKADTGYQLSLFFKREACWMLYRIQDESL</sequence>
<evidence type="ECO:0008006" key="4">
    <source>
        <dbReference type="Google" id="ProtNLM"/>
    </source>
</evidence>
<proteinExistence type="predicted"/>
<dbReference type="OrthoDB" id="6894050at2"/>
<gene>
    <name evidence="2" type="ORF">AUC60_02060</name>
</gene>
<name>A0A1Y3P7T1_9PSED</name>
<keyword evidence="3" id="KW-1185">Reference proteome</keyword>
<accession>A0A1Y3P7T1</accession>
<feature type="signal peptide" evidence="1">
    <location>
        <begin position="1"/>
        <end position="32"/>
    </location>
</feature>
<protein>
    <recommendedName>
        <fullName evidence="4">DUF4348 domain-containing protein</fullName>
    </recommendedName>
</protein>
<keyword evidence="1" id="KW-0732">Signal</keyword>
<organism evidence="2 3">
    <name type="scientific">Pseudomonas caspiana</name>
    <dbReference type="NCBI Taxonomy" id="1451454"/>
    <lineage>
        <taxon>Bacteria</taxon>
        <taxon>Pseudomonadati</taxon>
        <taxon>Pseudomonadota</taxon>
        <taxon>Gammaproteobacteria</taxon>
        <taxon>Pseudomonadales</taxon>
        <taxon>Pseudomonadaceae</taxon>
        <taxon>Pseudomonas</taxon>
    </lineage>
</organism>
<dbReference type="Proteomes" id="UP000195440">
    <property type="component" value="Unassembled WGS sequence"/>
</dbReference>
<feature type="chain" id="PRO_5012960579" description="DUF4348 domain-containing protein" evidence="1">
    <location>
        <begin position="33"/>
        <end position="159"/>
    </location>
</feature>
<dbReference type="AlphaFoldDB" id="A0A1Y3P7T1"/>
<reference evidence="2 3" key="1">
    <citation type="journal article" date="2017" name="Syst. Appl. Microbiol.">
        <title>Pseudomonas caspiana sp. nov., a citrus pathogen in the Pseudomonas syringae phylogenetic group.</title>
        <authorList>
            <person name="Busquets A."/>
            <person name="Gomila M."/>
            <person name="Beiki F."/>
            <person name="Mulet M."/>
            <person name="Rahimian H."/>
            <person name="Garcia-Valdes E."/>
            <person name="Lalucat J."/>
        </authorList>
    </citation>
    <scope>NUCLEOTIDE SEQUENCE [LARGE SCALE GENOMIC DNA]</scope>
    <source>
        <strain evidence="2 3">FBF102</strain>
    </source>
</reference>
<evidence type="ECO:0000313" key="2">
    <source>
        <dbReference type="EMBL" id="OUM75906.1"/>
    </source>
</evidence>
<evidence type="ECO:0000313" key="3">
    <source>
        <dbReference type="Proteomes" id="UP000195440"/>
    </source>
</evidence>
<evidence type="ECO:0000256" key="1">
    <source>
        <dbReference type="SAM" id="SignalP"/>
    </source>
</evidence>
<comment type="caution">
    <text evidence="2">The sequence shown here is derived from an EMBL/GenBank/DDBJ whole genome shotgun (WGS) entry which is preliminary data.</text>
</comment>